<feature type="compositionally biased region" description="Basic and acidic residues" evidence="1">
    <location>
        <begin position="124"/>
        <end position="149"/>
    </location>
</feature>
<reference evidence="3" key="5">
    <citation type="submission" date="2018-04" db="UniProtKB">
        <authorList>
            <consortium name="EnsemblFungi"/>
        </authorList>
    </citation>
    <scope>IDENTIFICATION</scope>
    <source>
        <strain evidence="3">R3-111a-1</strain>
    </source>
</reference>
<keyword evidence="4" id="KW-1185">Reference proteome</keyword>
<evidence type="ECO:0000313" key="4">
    <source>
        <dbReference type="Proteomes" id="UP000006039"/>
    </source>
</evidence>
<accession>J3NTK3</accession>
<dbReference type="HOGENOM" id="CLU_927622_0_0_1"/>
<gene>
    <name evidence="3" type="primary">20345061</name>
    <name evidence="2" type="ORF">GGTG_04603</name>
</gene>
<sequence>MAHGCSAHISSVRSAQLLLLARLLGQHQTAVRESDWRVKTQALACLSLLSTLACLGSVTFHGQWDSKESASLKGYGTRGVFGFPLRASMWDRNISRPGSRNEEILQGRHRRFNARIFEGTVGNRESERTKTRGRKRKEEKIRPDLERRQNGMADMGSPVSRSRQPHRPGVGWIYGRFWREVDSKIYEGSLLNLFLFCYLRRDTFGDGGLVVNTRLVLGQLARAFYTKPVKASCTRYCLAAGAMAATYVVMWDIVPFVGFQVRTPHQGHPKLLYTNMSTPTARLGDAPDPALACAGNNNVK</sequence>
<organism evidence="2">
    <name type="scientific">Gaeumannomyces tritici (strain R3-111a-1)</name>
    <name type="common">Wheat and barley take-all root rot fungus</name>
    <name type="synonym">Gaeumannomyces graminis var. tritici</name>
    <dbReference type="NCBI Taxonomy" id="644352"/>
    <lineage>
        <taxon>Eukaryota</taxon>
        <taxon>Fungi</taxon>
        <taxon>Dikarya</taxon>
        <taxon>Ascomycota</taxon>
        <taxon>Pezizomycotina</taxon>
        <taxon>Sordariomycetes</taxon>
        <taxon>Sordariomycetidae</taxon>
        <taxon>Magnaporthales</taxon>
        <taxon>Magnaporthaceae</taxon>
        <taxon>Gaeumannomyces</taxon>
    </lineage>
</organism>
<reference evidence="3" key="4">
    <citation type="journal article" date="2015" name="G3 (Bethesda)">
        <title>Genome sequences of three phytopathogenic species of the Magnaporthaceae family of fungi.</title>
        <authorList>
            <person name="Okagaki L.H."/>
            <person name="Nunes C.C."/>
            <person name="Sailsbery J."/>
            <person name="Clay B."/>
            <person name="Brown D."/>
            <person name="John T."/>
            <person name="Oh Y."/>
            <person name="Young N."/>
            <person name="Fitzgerald M."/>
            <person name="Haas B.J."/>
            <person name="Zeng Q."/>
            <person name="Young S."/>
            <person name="Adiconis X."/>
            <person name="Fan L."/>
            <person name="Levin J.Z."/>
            <person name="Mitchell T.K."/>
            <person name="Okubara P.A."/>
            <person name="Farman M.L."/>
            <person name="Kohn L.M."/>
            <person name="Birren B."/>
            <person name="Ma L.-J."/>
            <person name="Dean R.A."/>
        </authorList>
    </citation>
    <scope>NUCLEOTIDE SEQUENCE</scope>
    <source>
        <strain evidence="3">R3-111a-1</strain>
    </source>
</reference>
<evidence type="ECO:0000313" key="3">
    <source>
        <dbReference type="EnsemblFungi" id="EJT79518"/>
    </source>
</evidence>
<reference evidence="4" key="1">
    <citation type="submission" date="2010-07" db="EMBL/GenBank/DDBJ databases">
        <title>The genome sequence of Gaeumannomyces graminis var. tritici strain R3-111a-1.</title>
        <authorList>
            <consortium name="The Broad Institute Genome Sequencing Platform"/>
            <person name="Ma L.-J."/>
            <person name="Dead R."/>
            <person name="Young S."/>
            <person name="Zeng Q."/>
            <person name="Koehrsen M."/>
            <person name="Alvarado L."/>
            <person name="Berlin A."/>
            <person name="Chapman S.B."/>
            <person name="Chen Z."/>
            <person name="Freedman E."/>
            <person name="Gellesch M."/>
            <person name="Goldberg J."/>
            <person name="Griggs A."/>
            <person name="Gujja S."/>
            <person name="Heilman E.R."/>
            <person name="Heiman D."/>
            <person name="Hepburn T."/>
            <person name="Howarth C."/>
            <person name="Jen D."/>
            <person name="Larson L."/>
            <person name="Mehta T."/>
            <person name="Neiman D."/>
            <person name="Pearson M."/>
            <person name="Roberts A."/>
            <person name="Saif S."/>
            <person name="Shea T."/>
            <person name="Shenoy N."/>
            <person name="Sisk P."/>
            <person name="Stolte C."/>
            <person name="Sykes S."/>
            <person name="Walk T."/>
            <person name="White J."/>
            <person name="Yandava C."/>
            <person name="Haas B."/>
            <person name="Nusbaum C."/>
            <person name="Birren B."/>
        </authorList>
    </citation>
    <scope>NUCLEOTIDE SEQUENCE [LARGE SCALE GENOMIC DNA]</scope>
    <source>
        <strain evidence="4">R3-111a-1</strain>
    </source>
</reference>
<dbReference type="EMBL" id="GL385396">
    <property type="protein sequence ID" value="EJT79518.1"/>
    <property type="molecule type" value="Genomic_DNA"/>
</dbReference>
<name>J3NTK3_GAET3</name>
<protein>
    <submittedName>
        <fullName evidence="2 3">Uncharacterized protein</fullName>
    </submittedName>
</protein>
<feature type="region of interest" description="Disordered" evidence="1">
    <location>
        <begin position="123"/>
        <end position="163"/>
    </location>
</feature>
<dbReference type="GeneID" id="20345061"/>
<dbReference type="EnsemblFungi" id="EJT79518">
    <property type="protein sequence ID" value="EJT79518"/>
    <property type="gene ID" value="GGTG_04603"/>
</dbReference>
<dbReference type="VEuPathDB" id="FungiDB:GGTG_04603"/>
<proteinExistence type="predicted"/>
<reference evidence="2" key="2">
    <citation type="submission" date="2010-07" db="EMBL/GenBank/DDBJ databases">
        <authorList>
            <consortium name="The Broad Institute Genome Sequencing Platform"/>
            <consortium name="Broad Institute Genome Sequencing Center for Infectious Disease"/>
            <person name="Ma L.-J."/>
            <person name="Dead R."/>
            <person name="Young S."/>
            <person name="Zeng Q."/>
            <person name="Koehrsen M."/>
            <person name="Alvarado L."/>
            <person name="Berlin A."/>
            <person name="Chapman S.B."/>
            <person name="Chen Z."/>
            <person name="Freedman E."/>
            <person name="Gellesch M."/>
            <person name="Goldberg J."/>
            <person name="Griggs A."/>
            <person name="Gujja S."/>
            <person name="Heilman E.R."/>
            <person name="Heiman D."/>
            <person name="Hepburn T."/>
            <person name="Howarth C."/>
            <person name="Jen D."/>
            <person name="Larson L."/>
            <person name="Mehta T."/>
            <person name="Neiman D."/>
            <person name="Pearson M."/>
            <person name="Roberts A."/>
            <person name="Saif S."/>
            <person name="Shea T."/>
            <person name="Shenoy N."/>
            <person name="Sisk P."/>
            <person name="Stolte C."/>
            <person name="Sykes S."/>
            <person name="Walk T."/>
            <person name="White J."/>
            <person name="Yandava C."/>
            <person name="Haas B."/>
            <person name="Nusbaum C."/>
            <person name="Birren B."/>
        </authorList>
    </citation>
    <scope>NUCLEOTIDE SEQUENCE</scope>
    <source>
        <strain evidence="2">R3-111a-1</strain>
    </source>
</reference>
<dbReference type="AlphaFoldDB" id="J3NTK3"/>
<dbReference type="RefSeq" id="XP_009220663.1">
    <property type="nucleotide sequence ID" value="XM_009222399.1"/>
</dbReference>
<evidence type="ECO:0000313" key="2">
    <source>
        <dbReference type="EMBL" id="EJT79518.1"/>
    </source>
</evidence>
<evidence type="ECO:0000256" key="1">
    <source>
        <dbReference type="SAM" id="MobiDB-lite"/>
    </source>
</evidence>
<reference evidence="2" key="3">
    <citation type="submission" date="2010-09" db="EMBL/GenBank/DDBJ databases">
        <title>Annotation of Gaeumannomyces graminis var. tritici R3-111a-1.</title>
        <authorList>
            <consortium name="The Broad Institute Genome Sequencing Platform"/>
            <person name="Ma L.-J."/>
            <person name="Dead R."/>
            <person name="Young S.K."/>
            <person name="Zeng Q."/>
            <person name="Gargeya S."/>
            <person name="Fitzgerald M."/>
            <person name="Haas B."/>
            <person name="Abouelleil A."/>
            <person name="Alvarado L."/>
            <person name="Arachchi H.M."/>
            <person name="Berlin A."/>
            <person name="Brown A."/>
            <person name="Chapman S.B."/>
            <person name="Chen Z."/>
            <person name="Dunbar C."/>
            <person name="Freedman E."/>
            <person name="Gearin G."/>
            <person name="Gellesch M."/>
            <person name="Goldberg J."/>
            <person name="Griggs A."/>
            <person name="Gujja S."/>
            <person name="Heiman D."/>
            <person name="Howarth C."/>
            <person name="Larson L."/>
            <person name="Lui A."/>
            <person name="MacDonald P.J.P."/>
            <person name="Mehta T."/>
            <person name="Montmayeur A."/>
            <person name="Murphy C."/>
            <person name="Neiman D."/>
            <person name="Pearson M."/>
            <person name="Priest M."/>
            <person name="Roberts A."/>
            <person name="Saif S."/>
            <person name="Shea T."/>
            <person name="Shenoy N."/>
            <person name="Sisk P."/>
            <person name="Stolte C."/>
            <person name="Sykes S."/>
            <person name="Yandava C."/>
            <person name="Wortman J."/>
            <person name="Nusbaum C."/>
            <person name="Birren B."/>
        </authorList>
    </citation>
    <scope>NUCLEOTIDE SEQUENCE</scope>
    <source>
        <strain evidence="2">R3-111a-1</strain>
    </source>
</reference>
<dbReference type="Proteomes" id="UP000006039">
    <property type="component" value="Unassembled WGS sequence"/>
</dbReference>